<dbReference type="InterPro" id="IPR013839">
    <property type="entry name" value="DNAligase_adenylation"/>
</dbReference>
<dbReference type="KEGG" id="vg:80518455"/>
<dbReference type="InterPro" id="IPR010995">
    <property type="entry name" value="DNA_repair_Rad51/TF_NusA_a-hlx"/>
</dbReference>
<dbReference type="Gene3D" id="1.10.150.20">
    <property type="entry name" value="5' to 3' exonuclease, C-terminal subdomain"/>
    <property type="match status" value="1"/>
</dbReference>
<protein>
    <recommendedName>
        <fullName evidence="1">DNA ligase (NAD(+))</fullName>
        <ecNumber evidence="1">6.5.1.2</ecNumber>
    </recommendedName>
</protein>
<keyword evidence="2 7" id="KW-0436">Ligase</keyword>
<proteinExistence type="predicted"/>
<sequence>MDIIKKINKAKTIWQVLPELSEQDLEKAIAIAAESYYNSDISLVSDEVFDVLVEKLKQLNPKSKVFKQTGAPVKGKKVKLPYWMGSMDKIKSDEKLIDNWIKSYKGPYLISDKLDGISCLLTMNNGEITLYTRGDGTFGQNITHLLNLVNMSVDDLYDLPDKEIVIRGELIMTKDNFEKYADVMSNARNMVAGIVNSKKESVNKDYATDVDFVSYEVISPNVKPSDQLKLLKKWGLNVVYHDIYNDVSLSILDGILQKRKKKSIYEIDGIIVTDDNKHTRNLSGNPSYSFAYKGMTQTANVKVIEVLWKPSKDGFLVPRIHFEKVRLSQADLEYTTGFNAKFIVDNKIGPGAIITVVRSGDVIPYVMGVVKPAKKPALPEDYDFEWDENGVNIILQNAANDETVIIQRLTKFVRDIGVENLSEGIIARLVKAGYDTIPKIMSLTTDDFLDLEGFKETLATKLYNNLHDAMENMDLLTLMAASNVFGRGFGERKIKKILDNYPDIVDNYSKKTHTQWKNKLLDLEGFDTITVDSFLSALPTFQEFYDAVSEIIEVQPYVNKVKKSGLFKGMVVVFTGFRNKDWQKFIEAEGGKVSGSVSKNTTLLVYNDGEESSSKYLTAKKLGVKTISKSEFAKKYNI</sequence>
<evidence type="ECO:0000259" key="6">
    <source>
        <dbReference type="PROSITE" id="PS50172"/>
    </source>
</evidence>
<dbReference type="InterPro" id="IPR001357">
    <property type="entry name" value="BRCT_dom"/>
</dbReference>
<dbReference type="SUPFAM" id="SSF50249">
    <property type="entry name" value="Nucleic acid-binding proteins"/>
    <property type="match status" value="1"/>
</dbReference>
<dbReference type="EC" id="6.5.1.2" evidence="1"/>
<evidence type="ECO:0000256" key="2">
    <source>
        <dbReference type="ARBA" id="ARBA00022598"/>
    </source>
</evidence>
<dbReference type="PIRSF" id="PIRSF001604">
    <property type="entry name" value="LigA"/>
    <property type="match status" value="1"/>
</dbReference>
<dbReference type="SUPFAM" id="SSF52113">
    <property type="entry name" value="BRCT domain"/>
    <property type="match status" value="1"/>
</dbReference>
<dbReference type="RefSeq" id="YP_010781691.1">
    <property type="nucleotide sequence ID" value="NC_075039.1"/>
</dbReference>
<comment type="catalytic activity">
    <reaction evidence="5">
        <text>NAD(+) + (deoxyribonucleotide)n-3'-hydroxyl + 5'-phospho-(deoxyribonucleotide)m = (deoxyribonucleotide)n+m + AMP + beta-nicotinamide D-nucleotide.</text>
        <dbReference type="EC" id="6.5.1.2"/>
    </reaction>
</comment>
<dbReference type="SMART" id="SM00292">
    <property type="entry name" value="BRCT"/>
    <property type="match status" value="1"/>
</dbReference>
<dbReference type="Gene3D" id="2.40.50.140">
    <property type="entry name" value="Nucleic acid-binding proteins"/>
    <property type="match status" value="1"/>
</dbReference>
<dbReference type="EMBL" id="KY523104">
    <property type="protein sequence ID" value="QKU35038.1"/>
    <property type="molecule type" value="Genomic_DNA"/>
</dbReference>
<dbReference type="InterPro" id="IPR013840">
    <property type="entry name" value="DNAligase_N"/>
</dbReference>
<dbReference type="Gene3D" id="1.10.287.610">
    <property type="entry name" value="Helix hairpin bin"/>
    <property type="match status" value="1"/>
</dbReference>
<feature type="domain" description="BRCT" evidence="6">
    <location>
        <begin position="562"/>
        <end position="630"/>
    </location>
</feature>
<organism evidence="7">
    <name type="scientific">Tupanvirus soda lake</name>
    <dbReference type="NCBI Taxonomy" id="2126985"/>
    <lineage>
        <taxon>Viruses</taxon>
        <taxon>Varidnaviria</taxon>
        <taxon>Bamfordvirae</taxon>
        <taxon>Nucleocytoviricota</taxon>
        <taxon>Megaviricetes</taxon>
        <taxon>Imitervirales</taxon>
        <taxon>Mimiviridae</taxon>
        <taxon>Megamimivirinae</taxon>
        <taxon>Tupanvirus</taxon>
        <taxon>Tupanvirus salinum</taxon>
    </lineage>
</organism>
<name>A0A6N1NTZ9_9VIRU</name>
<dbReference type="Pfam" id="PF01653">
    <property type="entry name" value="DNA_ligase_aden"/>
    <property type="match status" value="1"/>
</dbReference>
<dbReference type="GO" id="GO:0000166">
    <property type="term" value="F:nucleotide binding"/>
    <property type="evidence" value="ECO:0007669"/>
    <property type="project" value="InterPro"/>
</dbReference>
<dbReference type="Gene3D" id="3.40.50.10190">
    <property type="entry name" value="BRCT domain"/>
    <property type="match status" value="1"/>
</dbReference>
<evidence type="ECO:0000256" key="1">
    <source>
        <dbReference type="ARBA" id="ARBA00012722"/>
    </source>
</evidence>
<evidence type="ECO:0000256" key="4">
    <source>
        <dbReference type="ARBA" id="ARBA00023027"/>
    </source>
</evidence>
<evidence type="ECO:0000256" key="5">
    <source>
        <dbReference type="ARBA" id="ARBA00034005"/>
    </source>
</evidence>
<dbReference type="GO" id="GO:0006281">
    <property type="term" value="P:DNA repair"/>
    <property type="evidence" value="ECO:0007669"/>
    <property type="project" value="InterPro"/>
</dbReference>
<dbReference type="InterPro" id="IPR012340">
    <property type="entry name" value="NA-bd_OB-fold"/>
</dbReference>
<keyword evidence="4" id="KW-0520">NAD</keyword>
<reference evidence="7" key="2">
    <citation type="journal article" date="2018" name="Nat. Commun.">
        <title>Tailed giant Tupanvirus possesses the most complete translational apparatus of the known virosphere.</title>
        <authorList>
            <person name="Abrahao J."/>
            <person name="Silva L."/>
            <person name="Silva L.S."/>
            <person name="Khalil J.Y.B."/>
            <person name="Rodrigues R."/>
            <person name="Arantes T."/>
            <person name="Assis F."/>
            <person name="Boratto P."/>
            <person name="Andrade M."/>
            <person name="Kroon E.G."/>
            <person name="Ribeiro B."/>
            <person name="Bergier I."/>
            <person name="Seligmann H."/>
            <person name="Ghigo E."/>
            <person name="Colson P."/>
            <person name="Levasseur A."/>
            <person name="Kroemer G."/>
            <person name="Raoult D."/>
            <person name="La Scola B."/>
        </authorList>
    </citation>
    <scope>NUCLEOTIDE SEQUENCE [LARGE SCALE GENOMIC DNA]</scope>
    <source>
        <strain evidence="7">Soda lake</strain>
    </source>
</reference>
<dbReference type="GO" id="GO:0006260">
    <property type="term" value="P:DNA replication"/>
    <property type="evidence" value="ECO:0007669"/>
    <property type="project" value="UniProtKB-KW"/>
</dbReference>
<reference evidence="7" key="1">
    <citation type="submission" date="2017-01" db="EMBL/GenBank/DDBJ databases">
        <authorList>
            <person name="Assis F.L."/>
            <person name="Abrahao J.S."/>
            <person name="Silva L."/>
            <person name="Khalil J.B."/>
            <person name="Rodrigues R."/>
            <person name="Silva L.S."/>
            <person name="Arantes T."/>
            <person name="Boratto P."/>
            <person name="Andrade M."/>
            <person name="Kroon E.G."/>
            <person name="Ribeiro B."/>
            <person name="Bergier I."/>
            <person name="Seligmann H."/>
            <person name="Ghigo E."/>
            <person name="Colson P."/>
            <person name="Levasseur A."/>
            <person name="Raoult D."/>
            <person name="Scola B.L."/>
        </authorList>
    </citation>
    <scope>NUCLEOTIDE SEQUENCE</scope>
    <source>
        <strain evidence="7">Soda lake</strain>
    </source>
</reference>
<evidence type="ECO:0000313" key="7">
    <source>
        <dbReference type="EMBL" id="QKU35038.1"/>
    </source>
</evidence>
<dbReference type="InterPro" id="IPR001679">
    <property type="entry name" value="DNA_ligase"/>
</dbReference>
<dbReference type="GO" id="GO:0003911">
    <property type="term" value="F:DNA ligase (NAD+) activity"/>
    <property type="evidence" value="ECO:0007669"/>
    <property type="project" value="UniProtKB-EC"/>
</dbReference>
<dbReference type="GeneID" id="80518455"/>
<dbReference type="CDD" id="cd17748">
    <property type="entry name" value="BRCT_DNA_ligase_like"/>
    <property type="match status" value="1"/>
</dbReference>
<keyword evidence="3" id="KW-0235">DNA replication</keyword>
<dbReference type="SMART" id="SM00532">
    <property type="entry name" value="LIGANc"/>
    <property type="match status" value="1"/>
</dbReference>
<dbReference type="Gene3D" id="3.30.470.30">
    <property type="entry name" value="DNA ligase/mRNA capping enzyme"/>
    <property type="match status" value="1"/>
</dbReference>
<dbReference type="SUPFAM" id="SSF56091">
    <property type="entry name" value="DNA ligase/mRNA capping enzyme, catalytic domain"/>
    <property type="match status" value="1"/>
</dbReference>
<dbReference type="InterPro" id="IPR036420">
    <property type="entry name" value="BRCT_dom_sf"/>
</dbReference>
<evidence type="ECO:0000256" key="3">
    <source>
        <dbReference type="ARBA" id="ARBA00022705"/>
    </source>
</evidence>
<dbReference type="SUPFAM" id="SSF47794">
    <property type="entry name" value="Rad51 N-terminal domain-like"/>
    <property type="match status" value="1"/>
</dbReference>
<dbReference type="Pfam" id="PF00533">
    <property type="entry name" value="BRCT"/>
    <property type="match status" value="1"/>
</dbReference>
<dbReference type="PROSITE" id="PS50172">
    <property type="entry name" value="BRCT"/>
    <property type="match status" value="1"/>
</dbReference>
<accession>A0A6N1NTZ9</accession>